<dbReference type="RefSeq" id="WP_148867962.1">
    <property type="nucleotide sequence ID" value="NZ_VNHO01000038.1"/>
</dbReference>
<sequence length="281" mass="32207">MKYLKAFAGKNALRILSSKKVGKIHSVFKNAFNILYDDAIIGIVKNEDYVGLYNISVNYEGNFEQLLRNWREVNITFENNILFFGKTPLFNLFEIEEFSLLNYVKKKVVQIERKYDKEDVLNKIEFLEKILDTKLTQMGDDLIISKVIDKIKRFESSDISKLIGLGPGLTPAGDDFISGYMMGTNFLHYLNGKNIMPLIKENLKSLKLYKDKTNLISFHMLKTSAVFGGPKIAIDLLISLFHPDEQPFLKDNFNKLLDIGATSGYFWASGIIKSIKKFEEV</sequence>
<keyword evidence="2" id="KW-1185">Reference proteome</keyword>
<accession>A0A5S5AFW4</accession>
<evidence type="ECO:0000313" key="2">
    <source>
        <dbReference type="Proteomes" id="UP000322294"/>
    </source>
</evidence>
<dbReference type="OrthoDB" id="4933449at2"/>
<dbReference type="InterPro" id="IPR021530">
    <property type="entry name" value="AllH-like"/>
</dbReference>
<gene>
    <name evidence="1" type="ORF">LZ11_02302</name>
</gene>
<comment type="caution">
    <text evidence="1">The sequence shown here is derived from an EMBL/GenBank/DDBJ whole genome shotgun (WGS) entry which is preliminary data.</text>
</comment>
<name>A0A5S5AFW4_9FIRM</name>
<dbReference type="Pfam" id="PF11392">
    <property type="entry name" value="AllH"/>
    <property type="match status" value="1"/>
</dbReference>
<dbReference type="AlphaFoldDB" id="A0A5S5AFW4"/>
<protein>
    <submittedName>
        <fullName evidence="1">Uncharacterized protein DUF2877</fullName>
    </submittedName>
</protein>
<proteinExistence type="predicted"/>
<reference evidence="1 2" key="1">
    <citation type="submission" date="2019-07" db="EMBL/GenBank/DDBJ databases">
        <title>Genomic Encyclopedia of Type Strains, Phase I: the one thousand microbial genomes (KMG-I) project.</title>
        <authorList>
            <person name="Kyrpides N."/>
        </authorList>
    </citation>
    <scope>NUCLEOTIDE SEQUENCE [LARGE SCALE GENOMIC DNA]</scope>
    <source>
        <strain evidence="1 2">DSM 16647</strain>
    </source>
</reference>
<organism evidence="1 2">
    <name type="scientific">Thermosediminibacter litoriperuensis</name>
    <dbReference type="NCBI Taxonomy" id="291989"/>
    <lineage>
        <taxon>Bacteria</taxon>
        <taxon>Bacillati</taxon>
        <taxon>Bacillota</taxon>
        <taxon>Clostridia</taxon>
        <taxon>Thermosediminibacterales</taxon>
        <taxon>Thermosediminibacteraceae</taxon>
        <taxon>Thermosediminibacter</taxon>
    </lineage>
</organism>
<evidence type="ECO:0000313" key="1">
    <source>
        <dbReference type="EMBL" id="TYP48664.1"/>
    </source>
</evidence>
<dbReference type="Proteomes" id="UP000322294">
    <property type="component" value="Unassembled WGS sequence"/>
</dbReference>
<dbReference type="EMBL" id="VNHO01000038">
    <property type="protein sequence ID" value="TYP48664.1"/>
    <property type="molecule type" value="Genomic_DNA"/>
</dbReference>